<accession>A0A834CPH7</accession>
<dbReference type="AlphaFoldDB" id="A0A834CPH7"/>
<proteinExistence type="predicted"/>
<evidence type="ECO:0000313" key="2">
    <source>
        <dbReference type="Proteomes" id="UP000646548"/>
    </source>
</evidence>
<organism evidence="1 2">
    <name type="scientific">Oryzias melastigma</name>
    <name type="common">Marine medaka</name>
    <dbReference type="NCBI Taxonomy" id="30732"/>
    <lineage>
        <taxon>Eukaryota</taxon>
        <taxon>Metazoa</taxon>
        <taxon>Chordata</taxon>
        <taxon>Craniata</taxon>
        <taxon>Vertebrata</taxon>
        <taxon>Euteleostomi</taxon>
        <taxon>Actinopterygii</taxon>
        <taxon>Neopterygii</taxon>
        <taxon>Teleostei</taxon>
        <taxon>Neoteleostei</taxon>
        <taxon>Acanthomorphata</taxon>
        <taxon>Ovalentaria</taxon>
        <taxon>Atherinomorphae</taxon>
        <taxon>Beloniformes</taxon>
        <taxon>Adrianichthyidae</taxon>
        <taxon>Oryziinae</taxon>
        <taxon>Oryzias</taxon>
    </lineage>
</organism>
<dbReference type="Proteomes" id="UP000646548">
    <property type="component" value="Unassembled WGS sequence"/>
</dbReference>
<comment type="caution">
    <text evidence="1">The sequence shown here is derived from an EMBL/GenBank/DDBJ whole genome shotgun (WGS) entry which is preliminary data.</text>
</comment>
<gene>
    <name evidence="1" type="ORF">FQA47_011829</name>
</gene>
<reference evidence="1" key="1">
    <citation type="journal article" name="BMC Genomics">
        <title>Long-read sequencing and de novo genome assembly of marine medaka (Oryzias melastigma).</title>
        <authorList>
            <person name="Liang P."/>
            <person name="Saqib H.S.A."/>
            <person name="Ni X."/>
            <person name="Shen Y."/>
        </authorList>
    </citation>
    <scope>NUCLEOTIDE SEQUENCE</scope>
    <source>
        <strain evidence="1">Bigg-433</strain>
    </source>
</reference>
<sequence length="273" mass="30012">MHHVCLCGGNGDSENLTAAVWVSNDGLCPLQRRSVLDPHLHPGWLLSHAGVTVRNRLPPGCDLRKLLPFDEDVQRRCTSASLSSFDDEENKVLHQVSVCPRVFVLRVEDIFQHVNVCDGVFGGCHDNGSSLMKGDLLSRAFRTRSMWVRHLDEADKSQRTKDGDHLRDPATIQAPVGPLEVPLAGTGFQKRVMCLEWRGGAFLCSQQTDVHLSLKAHSATLHCLDGRSFGRLEQSPAAGLSREEPVLEQSALVLEPEERQGGPEAGDLLFITA</sequence>
<name>A0A834CPH7_ORYME</name>
<evidence type="ECO:0000313" key="1">
    <source>
        <dbReference type="EMBL" id="KAF6730455.1"/>
    </source>
</evidence>
<protein>
    <submittedName>
        <fullName evidence="1">Uncharacterized protein</fullName>
    </submittedName>
</protein>
<dbReference type="EMBL" id="WKFB01000236">
    <property type="protein sequence ID" value="KAF6730455.1"/>
    <property type="molecule type" value="Genomic_DNA"/>
</dbReference>